<evidence type="ECO:0000256" key="6">
    <source>
        <dbReference type="ARBA" id="ARBA00022989"/>
    </source>
</evidence>
<evidence type="ECO:0000256" key="8">
    <source>
        <dbReference type="ARBA" id="ARBA00031512"/>
    </source>
</evidence>
<feature type="transmembrane region" description="Helical" evidence="9">
    <location>
        <begin position="432"/>
        <end position="449"/>
    </location>
</feature>
<dbReference type="Gene3D" id="3.40.630.10">
    <property type="entry name" value="Zn peptidases"/>
    <property type="match status" value="1"/>
</dbReference>
<evidence type="ECO:0000256" key="3">
    <source>
        <dbReference type="ARBA" id="ARBA00010918"/>
    </source>
</evidence>
<dbReference type="GO" id="GO:0005774">
    <property type="term" value="C:vacuolar membrane"/>
    <property type="evidence" value="ECO:0007669"/>
    <property type="project" value="UniProtKB-SubCell"/>
</dbReference>
<dbReference type="InterPro" id="IPR045175">
    <property type="entry name" value="M28_fam"/>
</dbReference>
<reference evidence="11" key="1">
    <citation type="journal article" date="2014" name="Int. J. Syst. Evol. Microbiol.">
        <title>Complete genome sequence of Corynebacterium casei LMG S-19264T (=DSM 44701T), isolated from a smear-ripened cheese.</title>
        <authorList>
            <consortium name="US DOE Joint Genome Institute (JGI-PGF)"/>
            <person name="Walter F."/>
            <person name="Albersmeier A."/>
            <person name="Kalinowski J."/>
            <person name="Ruckert C."/>
        </authorList>
    </citation>
    <scope>NUCLEOTIDE SEQUENCE</scope>
    <source>
        <strain evidence="11">CGMCC 1.12506</strain>
    </source>
</reference>
<comment type="function">
    <text evidence="1">May be involved in vacuolar sorting and osmoregulation.</text>
</comment>
<evidence type="ECO:0000256" key="5">
    <source>
        <dbReference type="ARBA" id="ARBA00022554"/>
    </source>
</evidence>
<evidence type="ECO:0000259" key="10">
    <source>
        <dbReference type="Pfam" id="PF04389"/>
    </source>
</evidence>
<comment type="similarity">
    <text evidence="3">Belongs to the peptidase M28 family.</text>
</comment>
<protein>
    <recommendedName>
        <fullName evidence="4">Vacuolar membrane protease</fullName>
    </recommendedName>
    <alternativeName>
        <fullName evidence="8">FXNA-related family protease 1</fullName>
    </alternativeName>
</protein>
<comment type="caution">
    <text evidence="11">The sequence shown here is derived from an EMBL/GenBank/DDBJ whole genome shotgun (WGS) entry which is preliminary data.</text>
</comment>
<organism evidence="11 12">
    <name type="scientific">Flavobacterium orientale</name>
    <dbReference type="NCBI Taxonomy" id="1756020"/>
    <lineage>
        <taxon>Bacteria</taxon>
        <taxon>Pseudomonadati</taxon>
        <taxon>Bacteroidota</taxon>
        <taxon>Flavobacteriia</taxon>
        <taxon>Flavobacteriales</taxon>
        <taxon>Flavobacteriaceae</taxon>
        <taxon>Flavobacterium</taxon>
    </lineage>
</organism>
<accession>A0A916XWL4</accession>
<feature type="transmembrane region" description="Helical" evidence="9">
    <location>
        <begin position="511"/>
        <end position="529"/>
    </location>
</feature>
<dbReference type="Proteomes" id="UP000625735">
    <property type="component" value="Unassembled WGS sequence"/>
</dbReference>
<keyword evidence="7" id="KW-0325">Glycoprotein</keyword>
<dbReference type="Pfam" id="PF04389">
    <property type="entry name" value="Peptidase_M28"/>
    <property type="match status" value="1"/>
</dbReference>
<feature type="transmembrane region" description="Helical" evidence="9">
    <location>
        <begin position="304"/>
        <end position="325"/>
    </location>
</feature>
<keyword evidence="9" id="KW-0472">Membrane</keyword>
<evidence type="ECO:0000256" key="4">
    <source>
        <dbReference type="ARBA" id="ARBA00017435"/>
    </source>
</evidence>
<dbReference type="EMBL" id="BMFG01000002">
    <property type="protein sequence ID" value="GGD17335.1"/>
    <property type="molecule type" value="Genomic_DNA"/>
</dbReference>
<keyword evidence="12" id="KW-1185">Reference proteome</keyword>
<dbReference type="PANTHER" id="PTHR12147">
    <property type="entry name" value="METALLOPEPTIDASE M28 FAMILY MEMBER"/>
    <property type="match status" value="1"/>
</dbReference>
<evidence type="ECO:0000313" key="11">
    <source>
        <dbReference type="EMBL" id="GGD17335.1"/>
    </source>
</evidence>
<feature type="transmembrane region" description="Helical" evidence="9">
    <location>
        <begin position="456"/>
        <end position="478"/>
    </location>
</feature>
<comment type="subcellular location">
    <subcellularLocation>
        <location evidence="2">Vacuole membrane</location>
        <topology evidence="2">Multi-pass membrane protein</topology>
    </subcellularLocation>
</comment>
<evidence type="ECO:0000256" key="7">
    <source>
        <dbReference type="ARBA" id="ARBA00023180"/>
    </source>
</evidence>
<gene>
    <name evidence="11" type="ORF">GCM10011343_05130</name>
</gene>
<dbReference type="SUPFAM" id="SSF53187">
    <property type="entry name" value="Zn-dependent exopeptidases"/>
    <property type="match status" value="1"/>
</dbReference>
<keyword evidence="6 9" id="KW-1133">Transmembrane helix</keyword>
<dbReference type="PANTHER" id="PTHR12147:SF58">
    <property type="entry name" value="VACUOLAR MEMBRANE PROTEASE"/>
    <property type="match status" value="1"/>
</dbReference>
<reference evidence="11" key="2">
    <citation type="submission" date="2020-09" db="EMBL/GenBank/DDBJ databases">
        <authorList>
            <person name="Sun Q."/>
            <person name="Zhou Y."/>
        </authorList>
    </citation>
    <scope>NUCLEOTIDE SEQUENCE</scope>
    <source>
        <strain evidence="11">CGMCC 1.12506</strain>
    </source>
</reference>
<evidence type="ECO:0000313" key="12">
    <source>
        <dbReference type="Proteomes" id="UP000625735"/>
    </source>
</evidence>
<feature type="transmembrane region" description="Helical" evidence="9">
    <location>
        <begin position="484"/>
        <end position="504"/>
    </location>
</feature>
<dbReference type="GO" id="GO:0008235">
    <property type="term" value="F:metalloexopeptidase activity"/>
    <property type="evidence" value="ECO:0007669"/>
    <property type="project" value="InterPro"/>
</dbReference>
<feature type="transmembrane region" description="Helical" evidence="9">
    <location>
        <begin position="379"/>
        <end position="396"/>
    </location>
</feature>
<sequence length="769" mass="86522">MPHGYSKASEPLTEFSTERALKHIEVISKEPHYVGSPYHKNVLEYLDLELKKLGLETQIQESAVLSKWNNLVETKNLIARIKGAESSKAIVLLTHYDSAPHSKSYGASDDANGLATILEGIRVFLHNKTPHKNDIIIVFSDAEELGLNGAYAFVSEHPWAKDVGLVLNFEARGTKGPSMMLAEINGGNSNLIKGFSEAKTKFPVSNSLMYSIYKMLPNDTDLTAFREKADIPGFNFAYIDDHFDYHTVQDNFENFTPECLEHQATYLMPLLLHFSNADLSNLKSDEDHVYFNVPFGFIHYPFSWNIPLLLVAFLIFIGVVTIGLGKHILDSRDIVKGFVPLLGSLIIAGVVTFLGWKSIGGLYPQYKDMLHGFTYNGHSYIMTFIFLSLAISFWLYSKFATKKNALSLFIAPLFLWLLLNLALVIFLEGASFFIIPVYFGLLILAISIVKSKSNALTNILLSIPAMAILAPFIQLFPIGLGLKMLSGSAVFVVLLFSLLVPVFGAFSKKQGWGWLCFVIAFGFFIKAHLDSDFEKGKGKPNSLLYVVDADENKNYWTTYDKVLDSWTKNYLGENPKEATELNTNSVGSKYNSGFSYMAEAPNKNIAKPIFTFLRDTTIGDYRAITLEIKANRTVNRIDVFAHENLKFHNLKANGLKNINQEGSFYKRKKSNLINYYPINNKPLTLQFQIQKDMELDMNVMLSSFDLLENPMFSIPKRPDAFIPMPFVLNDAIVVKKKIKKSAPKQVEILETIETTTDTLITQKDSLETN</sequence>
<evidence type="ECO:0000256" key="1">
    <source>
        <dbReference type="ARBA" id="ARBA00003273"/>
    </source>
</evidence>
<proteinExistence type="inferred from homology"/>
<feature type="transmembrane region" description="Helical" evidence="9">
    <location>
        <begin position="337"/>
        <end position="359"/>
    </location>
</feature>
<keyword evidence="9" id="KW-0812">Transmembrane</keyword>
<feature type="transmembrane region" description="Helical" evidence="9">
    <location>
        <begin position="408"/>
        <end position="426"/>
    </location>
</feature>
<dbReference type="AlphaFoldDB" id="A0A916XWL4"/>
<keyword evidence="5" id="KW-0926">Vacuole</keyword>
<evidence type="ECO:0000256" key="2">
    <source>
        <dbReference type="ARBA" id="ARBA00004128"/>
    </source>
</evidence>
<evidence type="ECO:0000256" key="9">
    <source>
        <dbReference type="SAM" id="Phobius"/>
    </source>
</evidence>
<feature type="domain" description="Peptidase M28" evidence="10">
    <location>
        <begin position="76"/>
        <end position="265"/>
    </location>
</feature>
<dbReference type="InterPro" id="IPR007484">
    <property type="entry name" value="Peptidase_M28"/>
</dbReference>
<name>A0A916XWL4_9FLAO</name>
<dbReference type="GO" id="GO:0006508">
    <property type="term" value="P:proteolysis"/>
    <property type="evidence" value="ECO:0007669"/>
    <property type="project" value="InterPro"/>
</dbReference>